<gene>
    <name evidence="2" type="ORF">CLEP1334_LOCUS29718</name>
</gene>
<protein>
    <submittedName>
        <fullName evidence="2">Uncharacterized protein</fullName>
    </submittedName>
</protein>
<sequence>MEEEVKRARDAWTQMSEMNPSARAKRALLDLLGRCAELEKLLGLREKQISSLVMRAICSKAVELEEGSEQGASERLYAQTERQLAQEPVHGIDMLPEALAEDAPPLGRTCGLRNNETPRAGSPTSRPSTNSAQRRVGTTAAWERPTDKRQDAASATKALEPNQTEASASKPPRSELSTPGLAGDVRRPMTSGGVLNSGSLAMLPALSKKKRMVRSASMRTMPRSLDLKPIPPTNQLCITPTLGGCTAHNDTIESLQLSQPQTGAVFFTRADKPMHSCALPLERHLPSAAVALHESVEQRMRALSPLLAAEETT</sequence>
<feature type="compositionally biased region" description="Polar residues" evidence="1">
    <location>
        <begin position="112"/>
        <end position="133"/>
    </location>
</feature>
<evidence type="ECO:0000256" key="1">
    <source>
        <dbReference type="SAM" id="MobiDB-lite"/>
    </source>
</evidence>
<evidence type="ECO:0000313" key="2">
    <source>
        <dbReference type="EMBL" id="CAD8554427.1"/>
    </source>
</evidence>
<feature type="region of interest" description="Disordered" evidence="1">
    <location>
        <begin position="102"/>
        <end position="197"/>
    </location>
</feature>
<accession>A0A7S0JLK2</accession>
<dbReference type="EMBL" id="HBER01059515">
    <property type="protein sequence ID" value="CAD8554427.1"/>
    <property type="molecule type" value="Transcribed_RNA"/>
</dbReference>
<dbReference type="AlphaFoldDB" id="A0A7S0JLK2"/>
<organism evidence="2">
    <name type="scientific">Calcidiscus leptoporus</name>
    <dbReference type="NCBI Taxonomy" id="127549"/>
    <lineage>
        <taxon>Eukaryota</taxon>
        <taxon>Haptista</taxon>
        <taxon>Haptophyta</taxon>
        <taxon>Prymnesiophyceae</taxon>
        <taxon>Coccolithales</taxon>
        <taxon>Calcidiscaceae</taxon>
        <taxon>Calcidiscus</taxon>
    </lineage>
</organism>
<proteinExistence type="predicted"/>
<reference evidence="2" key="1">
    <citation type="submission" date="2021-01" db="EMBL/GenBank/DDBJ databases">
        <authorList>
            <person name="Corre E."/>
            <person name="Pelletier E."/>
            <person name="Niang G."/>
            <person name="Scheremetjew M."/>
            <person name="Finn R."/>
            <person name="Kale V."/>
            <person name="Holt S."/>
            <person name="Cochrane G."/>
            <person name="Meng A."/>
            <person name="Brown T."/>
            <person name="Cohen L."/>
        </authorList>
    </citation>
    <scope>NUCLEOTIDE SEQUENCE</scope>
    <source>
        <strain evidence="2">RCC1130</strain>
    </source>
</reference>
<name>A0A7S0JLK2_9EUKA</name>